<dbReference type="SUPFAM" id="SSF54171">
    <property type="entry name" value="DNA-binding domain"/>
    <property type="match status" value="1"/>
</dbReference>
<reference evidence="9 10" key="1">
    <citation type="journal article" date="2020" name="Mol. Plant">
        <title>The Chromosome-Based Rubber Tree Genome Provides New Insights into Spurge Genome Evolution and Rubber Biosynthesis.</title>
        <authorList>
            <person name="Liu J."/>
            <person name="Shi C."/>
            <person name="Shi C.C."/>
            <person name="Li W."/>
            <person name="Zhang Q.J."/>
            <person name="Zhang Y."/>
            <person name="Li K."/>
            <person name="Lu H.F."/>
            <person name="Shi C."/>
            <person name="Zhu S.T."/>
            <person name="Xiao Z.Y."/>
            <person name="Nan H."/>
            <person name="Yue Y."/>
            <person name="Zhu X.G."/>
            <person name="Wu Y."/>
            <person name="Hong X.N."/>
            <person name="Fan G.Y."/>
            <person name="Tong Y."/>
            <person name="Zhang D."/>
            <person name="Mao C.L."/>
            <person name="Liu Y.L."/>
            <person name="Hao S.J."/>
            <person name="Liu W.Q."/>
            <person name="Lv M.Q."/>
            <person name="Zhang H.B."/>
            <person name="Liu Y."/>
            <person name="Hu-Tang G.R."/>
            <person name="Wang J.P."/>
            <person name="Wang J.H."/>
            <person name="Sun Y.H."/>
            <person name="Ni S.B."/>
            <person name="Chen W.B."/>
            <person name="Zhang X.C."/>
            <person name="Jiao Y.N."/>
            <person name="Eichler E.E."/>
            <person name="Li G.H."/>
            <person name="Liu X."/>
            <person name="Gao L.Z."/>
        </authorList>
    </citation>
    <scope>NUCLEOTIDE SEQUENCE [LARGE SCALE GENOMIC DNA]</scope>
    <source>
        <strain evidence="10">cv. GT1</strain>
        <tissue evidence="9">Leaf</tissue>
    </source>
</reference>
<keyword evidence="4" id="KW-0010">Activator</keyword>
<evidence type="ECO:0000256" key="6">
    <source>
        <dbReference type="ARBA" id="ARBA00023242"/>
    </source>
</evidence>
<evidence type="ECO:0000256" key="7">
    <source>
        <dbReference type="ARBA" id="ARBA00024343"/>
    </source>
</evidence>
<evidence type="ECO:0000256" key="1">
    <source>
        <dbReference type="ARBA" id="ARBA00004123"/>
    </source>
</evidence>
<dbReference type="PROSITE" id="PS51032">
    <property type="entry name" value="AP2_ERF"/>
    <property type="match status" value="1"/>
</dbReference>
<evidence type="ECO:0000256" key="3">
    <source>
        <dbReference type="ARBA" id="ARBA00023125"/>
    </source>
</evidence>
<dbReference type="InterPro" id="IPR036955">
    <property type="entry name" value="AP2/ERF_dom_sf"/>
</dbReference>
<keyword evidence="2" id="KW-0805">Transcription regulation</keyword>
<dbReference type="PANTHER" id="PTHR31839:SF39">
    <property type="entry name" value="CBF3 PROTEIN"/>
    <property type="match status" value="1"/>
</dbReference>
<keyword evidence="5" id="KW-0804">Transcription</keyword>
<feature type="domain" description="AP2/ERF" evidence="8">
    <location>
        <begin position="20"/>
        <end position="77"/>
    </location>
</feature>
<evidence type="ECO:0000313" key="10">
    <source>
        <dbReference type="Proteomes" id="UP000467840"/>
    </source>
</evidence>
<dbReference type="Proteomes" id="UP000467840">
    <property type="component" value="Chromosome 9"/>
</dbReference>
<comment type="similarity">
    <text evidence="7">Belongs to the AP2/ERF transcription factor family. ERF subfamily.</text>
</comment>
<dbReference type="GO" id="GO:0003700">
    <property type="term" value="F:DNA-binding transcription factor activity"/>
    <property type="evidence" value="ECO:0007669"/>
    <property type="project" value="InterPro"/>
</dbReference>
<dbReference type="SMART" id="SM00380">
    <property type="entry name" value="AP2"/>
    <property type="match status" value="1"/>
</dbReference>
<sequence length="390" mass="43509">MGTQKRKGGRKKFQETRDSVYKGVRRKNGKWVSELRQPHNNSSRIWLGTFPNPDMAARAYDVAALALRGDSSSLNFPESAHLLTQVRSTSIRDIQCAALEAADKFRSFSSTSSSCSPSTNSVDGTQKVQEACKSRDLFLDEEELFNMPALLDSMAEGLILTPPAMKRGVIESNRAVYFKDEMDSGSQLPRVVDLRNETVVFPIPSLTSSVDFNHPEGNDEVQNPVDVNLEPSFEVSLINTFPQPPRPINSHYLEPEQLSQTPYPVTTDNMEMEFQACRPETEVRFPDQQVPGHHYAEETTTATGAEEMEKLEVLVRAVVESYEKLPAGIRNQINLDKFKINPTHVDSKVASISSRGIEGSVEDLPDKLERFKIKTVKVEGVVKEEGKSSS</sequence>
<gene>
    <name evidence="9" type="ORF">GH714_029931</name>
</gene>
<keyword evidence="10" id="KW-1185">Reference proteome</keyword>
<keyword evidence="6" id="KW-0539">Nucleus</keyword>
<evidence type="ECO:0000256" key="5">
    <source>
        <dbReference type="ARBA" id="ARBA00023163"/>
    </source>
</evidence>
<dbReference type="CDD" id="cd00018">
    <property type="entry name" value="AP2"/>
    <property type="match status" value="1"/>
</dbReference>
<comment type="caution">
    <text evidence="9">The sequence shown here is derived from an EMBL/GenBank/DDBJ whole genome shotgun (WGS) entry which is preliminary data.</text>
</comment>
<dbReference type="Pfam" id="PF00847">
    <property type="entry name" value="AP2"/>
    <property type="match status" value="1"/>
</dbReference>
<proteinExistence type="inferred from homology"/>
<evidence type="ECO:0000256" key="4">
    <source>
        <dbReference type="ARBA" id="ARBA00023159"/>
    </source>
</evidence>
<comment type="subcellular location">
    <subcellularLocation>
        <location evidence="1">Nucleus</location>
    </subcellularLocation>
</comment>
<organism evidence="9 10">
    <name type="scientific">Hevea brasiliensis</name>
    <name type="common">Para rubber tree</name>
    <name type="synonym">Siphonia brasiliensis</name>
    <dbReference type="NCBI Taxonomy" id="3981"/>
    <lineage>
        <taxon>Eukaryota</taxon>
        <taxon>Viridiplantae</taxon>
        <taxon>Streptophyta</taxon>
        <taxon>Embryophyta</taxon>
        <taxon>Tracheophyta</taxon>
        <taxon>Spermatophyta</taxon>
        <taxon>Magnoliopsida</taxon>
        <taxon>eudicotyledons</taxon>
        <taxon>Gunneridae</taxon>
        <taxon>Pentapetalae</taxon>
        <taxon>rosids</taxon>
        <taxon>fabids</taxon>
        <taxon>Malpighiales</taxon>
        <taxon>Euphorbiaceae</taxon>
        <taxon>Crotonoideae</taxon>
        <taxon>Micrandreae</taxon>
        <taxon>Hevea</taxon>
    </lineage>
</organism>
<dbReference type="AlphaFoldDB" id="A0A6A6M2S3"/>
<evidence type="ECO:0000256" key="2">
    <source>
        <dbReference type="ARBA" id="ARBA00023015"/>
    </source>
</evidence>
<protein>
    <recommendedName>
        <fullName evidence="8">AP2/ERF domain-containing protein</fullName>
    </recommendedName>
</protein>
<dbReference type="PRINTS" id="PR00367">
    <property type="entry name" value="ETHRSPELEMNT"/>
</dbReference>
<dbReference type="InterPro" id="IPR001471">
    <property type="entry name" value="AP2/ERF_dom"/>
</dbReference>
<accession>A0A6A6M2S3</accession>
<dbReference type="Gene3D" id="3.30.730.10">
    <property type="entry name" value="AP2/ERF domain"/>
    <property type="match status" value="1"/>
</dbReference>
<name>A0A6A6M2S3_HEVBR</name>
<dbReference type="InterPro" id="IPR016177">
    <property type="entry name" value="DNA-bd_dom_sf"/>
</dbReference>
<dbReference type="InterPro" id="IPR045277">
    <property type="entry name" value="DRE1A-I"/>
</dbReference>
<dbReference type="GO" id="GO:0003677">
    <property type="term" value="F:DNA binding"/>
    <property type="evidence" value="ECO:0007669"/>
    <property type="project" value="UniProtKB-KW"/>
</dbReference>
<keyword evidence="3" id="KW-0238">DNA-binding</keyword>
<dbReference type="PANTHER" id="PTHR31839">
    <property type="entry name" value="DEHYDRATION-RESPONSIVE ELEMENT-BINDING PROTEIN 1D"/>
    <property type="match status" value="1"/>
</dbReference>
<evidence type="ECO:0000259" key="8">
    <source>
        <dbReference type="PROSITE" id="PS51032"/>
    </source>
</evidence>
<dbReference type="GO" id="GO:0005634">
    <property type="term" value="C:nucleus"/>
    <property type="evidence" value="ECO:0007669"/>
    <property type="project" value="UniProtKB-SubCell"/>
</dbReference>
<dbReference type="EMBL" id="JAAGAX010000008">
    <property type="protein sequence ID" value="KAF2307584.1"/>
    <property type="molecule type" value="Genomic_DNA"/>
</dbReference>
<evidence type="ECO:0000313" key="9">
    <source>
        <dbReference type="EMBL" id="KAF2307584.1"/>
    </source>
</evidence>